<dbReference type="Pfam" id="PF07963">
    <property type="entry name" value="N_methyl"/>
    <property type="match status" value="1"/>
</dbReference>
<dbReference type="Gene3D" id="3.30.700.10">
    <property type="entry name" value="Glycoprotein, Type 4 Pilin"/>
    <property type="match status" value="1"/>
</dbReference>
<protein>
    <submittedName>
        <fullName evidence="10">Prepilin-type N-terminal cleavage/methylation domain-containing protein</fullName>
    </submittedName>
</protein>
<organism evidence="10 11">
    <name type="scientific">Laspinema palackyanum D2a</name>
    <dbReference type="NCBI Taxonomy" id="2953684"/>
    <lineage>
        <taxon>Bacteria</taxon>
        <taxon>Bacillati</taxon>
        <taxon>Cyanobacteriota</taxon>
        <taxon>Cyanophyceae</taxon>
        <taxon>Oscillatoriophycideae</taxon>
        <taxon>Oscillatoriales</taxon>
        <taxon>Laspinemataceae</taxon>
        <taxon>Laspinema</taxon>
        <taxon>Laspinema palackyanum</taxon>
    </lineage>
</organism>
<dbReference type="NCBIfam" id="TIGR02532">
    <property type="entry name" value="IV_pilin_GFxxxE"/>
    <property type="match status" value="1"/>
</dbReference>
<keyword evidence="2" id="KW-1003">Cell membrane</keyword>
<evidence type="ECO:0000256" key="7">
    <source>
        <dbReference type="ARBA" id="ARBA00023136"/>
    </source>
</evidence>
<evidence type="ECO:0000256" key="6">
    <source>
        <dbReference type="ARBA" id="ARBA00022989"/>
    </source>
</evidence>
<keyword evidence="6 8" id="KW-1133">Transmembrane helix</keyword>
<proteinExistence type="predicted"/>
<feature type="domain" description="General secretion pathway GspH" evidence="9">
    <location>
        <begin position="57"/>
        <end position="165"/>
    </location>
</feature>
<evidence type="ECO:0000313" key="11">
    <source>
        <dbReference type="Proteomes" id="UP001525890"/>
    </source>
</evidence>
<evidence type="ECO:0000256" key="2">
    <source>
        <dbReference type="ARBA" id="ARBA00022475"/>
    </source>
</evidence>
<evidence type="ECO:0000256" key="3">
    <source>
        <dbReference type="ARBA" id="ARBA00022481"/>
    </source>
</evidence>
<evidence type="ECO:0000256" key="1">
    <source>
        <dbReference type="ARBA" id="ARBA00004377"/>
    </source>
</evidence>
<dbReference type="InterPro" id="IPR045584">
    <property type="entry name" value="Pilin-like"/>
</dbReference>
<dbReference type="InterPro" id="IPR022346">
    <property type="entry name" value="T2SS_GspH"/>
</dbReference>
<keyword evidence="7 8" id="KW-0472">Membrane</keyword>
<gene>
    <name evidence="10" type="ORF">NG799_26760</name>
</gene>
<feature type="transmembrane region" description="Helical" evidence="8">
    <location>
        <begin position="21"/>
        <end position="44"/>
    </location>
</feature>
<keyword evidence="11" id="KW-1185">Reference proteome</keyword>
<dbReference type="InterPro" id="IPR012902">
    <property type="entry name" value="N_methyl_site"/>
</dbReference>
<keyword evidence="3" id="KW-0488">Methylation</keyword>
<evidence type="ECO:0000259" key="9">
    <source>
        <dbReference type="Pfam" id="PF12019"/>
    </source>
</evidence>
<dbReference type="SUPFAM" id="SSF54523">
    <property type="entry name" value="Pili subunits"/>
    <property type="match status" value="1"/>
</dbReference>
<sequence>MMKLSPHIRHRFHQSRANGFTLLEVLIVVFILAILAGIGIPSWLNWLNTLRLNSSQNQIYSALRQAQSQATSNKDIYQVSFREMNDRAQWAVHLSSGTPTDQDWQNLNSFVKIDESKTTLYRYPSTGVWRMQFNDRGNSNGRLGRVTVRLRNSNSNKQRCVFVSTLLGAMRKTEKCG</sequence>
<evidence type="ECO:0000256" key="8">
    <source>
        <dbReference type="SAM" id="Phobius"/>
    </source>
</evidence>
<evidence type="ECO:0000256" key="5">
    <source>
        <dbReference type="ARBA" id="ARBA00022692"/>
    </source>
</evidence>
<dbReference type="EMBL" id="JAMXFF010000064">
    <property type="protein sequence ID" value="MCT7969920.1"/>
    <property type="molecule type" value="Genomic_DNA"/>
</dbReference>
<keyword evidence="4" id="KW-0997">Cell inner membrane</keyword>
<evidence type="ECO:0000313" key="10">
    <source>
        <dbReference type="EMBL" id="MCT7969920.1"/>
    </source>
</evidence>
<comment type="caution">
    <text evidence="10">The sequence shown here is derived from an EMBL/GenBank/DDBJ whole genome shotgun (WGS) entry which is preliminary data.</text>
</comment>
<dbReference type="Pfam" id="PF12019">
    <property type="entry name" value="GspH"/>
    <property type="match status" value="1"/>
</dbReference>
<reference evidence="10 11" key="1">
    <citation type="journal article" date="2022" name="Front. Microbiol.">
        <title>High genomic differentiation and limited gene flow indicate recent cryptic speciation within the genus Laspinema (cyanobacteria).</title>
        <authorList>
            <person name="Stanojkovic A."/>
            <person name="Skoupy S."/>
            <person name="Skaloud P."/>
            <person name="Dvorak P."/>
        </authorList>
    </citation>
    <scope>NUCLEOTIDE SEQUENCE [LARGE SCALE GENOMIC DNA]</scope>
    <source>
        <strain evidence="10 11">D2a</strain>
    </source>
</reference>
<keyword evidence="5 8" id="KW-0812">Transmembrane</keyword>
<accession>A0ABT2MYT9</accession>
<comment type="subcellular location">
    <subcellularLocation>
        <location evidence="1">Cell inner membrane</location>
        <topology evidence="1">Single-pass membrane protein</topology>
    </subcellularLocation>
</comment>
<evidence type="ECO:0000256" key="4">
    <source>
        <dbReference type="ARBA" id="ARBA00022519"/>
    </source>
</evidence>
<dbReference type="Proteomes" id="UP001525890">
    <property type="component" value="Unassembled WGS sequence"/>
</dbReference>
<name>A0ABT2MYT9_9CYAN</name>
<dbReference type="RefSeq" id="WP_368009360.1">
    <property type="nucleotide sequence ID" value="NZ_JAMXFF010000064.1"/>
</dbReference>